<feature type="region of interest" description="Disordered" evidence="1">
    <location>
        <begin position="130"/>
        <end position="168"/>
    </location>
</feature>
<dbReference type="GO" id="GO:0003824">
    <property type="term" value="F:catalytic activity"/>
    <property type="evidence" value="ECO:0007669"/>
    <property type="project" value="InterPro"/>
</dbReference>
<dbReference type="PANTHER" id="PTHR11895:SF151">
    <property type="entry name" value="GLUTAMYL-TRNA(GLN) AMIDOTRANSFERASE SUBUNIT A"/>
    <property type="match status" value="1"/>
</dbReference>
<feature type="domain" description="Amidase" evidence="3">
    <location>
        <begin position="147"/>
        <end position="211"/>
    </location>
</feature>
<protein>
    <recommendedName>
        <fullName evidence="3">Amidase domain-containing protein</fullName>
    </recommendedName>
</protein>
<keyword evidence="5" id="KW-1185">Reference proteome</keyword>
<dbReference type="InterPro" id="IPR023631">
    <property type="entry name" value="Amidase_dom"/>
</dbReference>
<feature type="compositionally biased region" description="Polar residues" evidence="1">
    <location>
        <begin position="132"/>
        <end position="168"/>
    </location>
</feature>
<evidence type="ECO:0000313" key="5">
    <source>
        <dbReference type="Proteomes" id="UP000245910"/>
    </source>
</evidence>
<dbReference type="InterPro" id="IPR000120">
    <property type="entry name" value="Amidase"/>
</dbReference>
<evidence type="ECO:0000256" key="2">
    <source>
        <dbReference type="SAM" id="Phobius"/>
    </source>
</evidence>
<dbReference type="Pfam" id="PF01425">
    <property type="entry name" value="Amidase"/>
    <property type="match status" value="1"/>
</dbReference>
<keyword evidence="2" id="KW-0472">Membrane</keyword>
<keyword evidence="2" id="KW-1133">Transmembrane helix</keyword>
<dbReference type="PANTHER" id="PTHR11895">
    <property type="entry name" value="TRANSAMIDASE"/>
    <property type="match status" value="1"/>
</dbReference>
<dbReference type="SUPFAM" id="SSF75304">
    <property type="entry name" value="Amidase signature (AS) enzymes"/>
    <property type="match status" value="1"/>
</dbReference>
<accession>A0A2L2TQZ9</accession>
<dbReference type="AlphaFoldDB" id="A0A2L2TQZ9"/>
<keyword evidence="2" id="KW-0812">Transmembrane</keyword>
<organism evidence="4 5">
    <name type="scientific">Fusarium venenatum</name>
    <dbReference type="NCBI Taxonomy" id="56646"/>
    <lineage>
        <taxon>Eukaryota</taxon>
        <taxon>Fungi</taxon>
        <taxon>Dikarya</taxon>
        <taxon>Ascomycota</taxon>
        <taxon>Pezizomycotina</taxon>
        <taxon>Sordariomycetes</taxon>
        <taxon>Hypocreomycetidae</taxon>
        <taxon>Hypocreales</taxon>
        <taxon>Nectriaceae</taxon>
        <taxon>Fusarium</taxon>
    </lineage>
</organism>
<name>A0A2L2TQZ9_9HYPO</name>
<evidence type="ECO:0000259" key="3">
    <source>
        <dbReference type="Pfam" id="PF01425"/>
    </source>
</evidence>
<evidence type="ECO:0000313" key="4">
    <source>
        <dbReference type="EMBL" id="CEI63300.1"/>
    </source>
</evidence>
<dbReference type="InterPro" id="IPR036928">
    <property type="entry name" value="AS_sf"/>
</dbReference>
<dbReference type="EMBL" id="LN649230">
    <property type="protein sequence ID" value="CEI63300.1"/>
    <property type="molecule type" value="Genomic_DNA"/>
</dbReference>
<dbReference type="Proteomes" id="UP000245910">
    <property type="component" value="Chromosome II"/>
</dbReference>
<dbReference type="STRING" id="56646.A0A2L2TQZ9"/>
<evidence type="ECO:0000256" key="1">
    <source>
        <dbReference type="SAM" id="MobiDB-lite"/>
    </source>
</evidence>
<feature type="transmembrane region" description="Helical" evidence="2">
    <location>
        <begin position="54"/>
        <end position="75"/>
    </location>
</feature>
<dbReference type="Gene3D" id="3.90.1300.10">
    <property type="entry name" value="Amidase signature (AS) domain"/>
    <property type="match status" value="1"/>
</dbReference>
<reference evidence="5" key="1">
    <citation type="submission" date="2014-10" db="EMBL/GenBank/DDBJ databases">
        <authorList>
            <person name="King R."/>
        </authorList>
    </citation>
    <scope>NUCLEOTIDE SEQUENCE [LARGE SCALE GENOMIC DNA]</scope>
    <source>
        <strain evidence="5">A3/5</strain>
    </source>
</reference>
<proteinExistence type="predicted"/>
<sequence>MSSQDKKTPTVIAPMYKLTATHALELINNNTISVEEYAKSLLDRIEERDLAAKAWAYLDAVLYGLLTLVIGTLTLNRSCLCTEPGASPRQGSSKQEGPLHGLPIGIKDIMNTKGICKFHTCRRNMDLRFIKDTNQTPTRPQSVTNSEPETTNPHDPNRTPGGSSCGSATTIADLQIPLSVGSQTGGSVIHPASSTGIFAVKPTFNAISVKG</sequence>